<evidence type="ECO:0000256" key="4">
    <source>
        <dbReference type="RuleBase" id="RU000354"/>
    </source>
</evidence>
<keyword evidence="3" id="KW-0964">Secreted</keyword>
<accession>A0A8S1FCC4</accession>
<feature type="chain" id="PRO_5035712424" description="TGF-beta family profile domain-containing protein" evidence="5">
    <location>
        <begin position="22"/>
        <end position="402"/>
    </location>
</feature>
<feature type="signal peptide" evidence="5">
    <location>
        <begin position="1"/>
        <end position="21"/>
    </location>
</feature>
<protein>
    <recommendedName>
        <fullName evidence="6">TGF-beta family profile domain-containing protein</fullName>
    </recommendedName>
</protein>
<dbReference type="EMBL" id="CADEPM010000009">
    <property type="protein sequence ID" value="CAB3410071.1"/>
    <property type="molecule type" value="Genomic_DNA"/>
</dbReference>
<comment type="subcellular location">
    <subcellularLocation>
        <location evidence="1">Secreted</location>
    </subcellularLocation>
</comment>
<dbReference type="AlphaFoldDB" id="A0A8S1FCC4"/>
<dbReference type="InterPro" id="IPR001839">
    <property type="entry name" value="TGF-b_C"/>
</dbReference>
<dbReference type="PANTHER" id="PTHR11848:SF308">
    <property type="entry name" value="BMP-LIKE PROTEIN UNC-129"/>
    <property type="match status" value="1"/>
</dbReference>
<gene>
    <name evidence="7" type="ORF">CBOVIS_LOCUS11635</name>
</gene>
<evidence type="ECO:0000256" key="3">
    <source>
        <dbReference type="ARBA" id="ARBA00022525"/>
    </source>
</evidence>
<evidence type="ECO:0000256" key="1">
    <source>
        <dbReference type="ARBA" id="ARBA00004613"/>
    </source>
</evidence>
<keyword evidence="5" id="KW-0732">Signal</keyword>
<dbReference type="PROSITE" id="PS51362">
    <property type="entry name" value="TGF_BETA_2"/>
    <property type="match status" value="1"/>
</dbReference>
<evidence type="ECO:0000313" key="7">
    <source>
        <dbReference type="EMBL" id="CAB3410071.1"/>
    </source>
</evidence>
<evidence type="ECO:0000256" key="5">
    <source>
        <dbReference type="SAM" id="SignalP"/>
    </source>
</evidence>
<evidence type="ECO:0000256" key="2">
    <source>
        <dbReference type="ARBA" id="ARBA00006656"/>
    </source>
</evidence>
<dbReference type="GO" id="GO:0005125">
    <property type="term" value="F:cytokine activity"/>
    <property type="evidence" value="ECO:0007669"/>
    <property type="project" value="TreeGrafter"/>
</dbReference>
<dbReference type="Pfam" id="PF00019">
    <property type="entry name" value="TGF_beta"/>
    <property type="match status" value="1"/>
</dbReference>
<dbReference type="OrthoDB" id="5987191at2759"/>
<keyword evidence="8" id="KW-1185">Reference proteome</keyword>
<reference evidence="7 8" key="1">
    <citation type="submission" date="2020-04" db="EMBL/GenBank/DDBJ databases">
        <authorList>
            <person name="Laetsch R D."/>
            <person name="Stevens L."/>
            <person name="Kumar S."/>
            <person name="Blaxter L. M."/>
        </authorList>
    </citation>
    <scope>NUCLEOTIDE SEQUENCE [LARGE SCALE GENOMIC DNA]</scope>
</reference>
<dbReference type="SUPFAM" id="SSF57501">
    <property type="entry name" value="Cystine-knot cytokines"/>
    <property type="match status" value="1"/>
</dbReference>
<evidence type="ECO:0000259" key="6">
    <source>
        <dbReference type="PROSITE" id="PS51362"/>
    </source>
</evidence>
<dbReference type="PANTHER" id="PTHR11848">
    <property type="entry name" value="TGF-BETA FAMILY"/>
    <property type="match status" value="1"/>
</dbReference>
<dbReference type="Gene3D" id="2.10.90.10">
    <property type="entry name" value="Cystine-knot cytokines"/>
    <property type="match status" value="1"/>
</dbReference>
<dbReference type="InterPro" id="IPR029034">
    <property type="entry name" value="Cystine-knot_cytokine"/>
</dbReference>
<feature type="domain" description="TGF-beta family profile" evidence="6">
    <location>
        <begin position="287"/>
        <end position="402"/>
    </location>
</feature>
<proteinExistence type="inferred from homology"/>
<dbReference type="SMART" id="SM00204">
    <property type="entry name" value="TGFB"/>
    <property type="match status" value="1"/>
</dbReference>
<keyword evidence="4" id="KW-0339">Growth factor</keyword>
<dbReference type="Proteomes" id="UP000494206">
    <property type="component" value="Unassembled WGS sequence"/>
</dbReference>
<organism evidence="7 8">
    <name type="scientific">Caenorhabditis bovis</name>
    <dbReference type="NCBI Taxonomy" id="2654633"/>
    <lineage>
        <taxon>Eukaryota</taxon>
        <taxon>Metazoa</taxon>
        <taxon>Ecdysozoa</taxon>
        <taxon>Nematoda</taxon>
        <taxon>Chromadorea</taxon>
        <taxon>Rhabditida</taxon>
        <taxon>Rhabditina</taxon>
        <taxon>Rhabditomorpha</taxon>
        <taxon>Rhabditoidea</taxon>
        <taxon>Rhabditidae</taxon>
        <taxon>Peloderinae</taxon>
        <taxon>Caenorhabditis</taxon>
    </lineage>
</organism>
<dbReference type="GO" id="GO:0005615">
    <property type="term" value="C:extracellular space"/>
    <property type="evidence" value="ECO:0007669"/>
    <property type="project" value="TreeGrafter"/>
</dbReference>
<dbReference type="InterPro" id="IPR015615">
    <property type="entry name" value="TGF-beta-rel"/>
</dbReference>
<sequence length="402" mass="46569">MGRCSSSTILWIALLIGASFSTKVDVDLINETIRNLMHFKSIGPNDTFSFHRPSQYLSNHMKKLYDVIVDEDGIDDGNLVRAIEPAVGKFSGQEVLVFDIDGFDAQESIMRAELHFNLRRRDPMARHRSRQIRARALCINEYCREQNLRKIHSTNDDEHEYKVVWDATKPVFDSYHLDAKQVVIRISREHTRMRPYSEMVRRSSPFLVIYSQVNHTLDTNTVIRQAEQAKRKRREIGREEMKQYYTYASIPLDEDNKPPKKKVKSFSGEMSSEDVWNGFGEESREDREKNELDDMANDVRVVLLQNKNKCHKEGTLLSIKQFGWDEWLISPKTIETSFCKGRCTKPLSKASNHAQMQSLFASEPICCAPSNLKSLNLLYRDEKGRTTIRNYPRMLIGSCSCL</sequence>
<comment type="similarity">
    <text evidence="2 4">Belongs to the TGF-beta family.</text>
</comment>
<comment type="caution">
    <text evidence="7">The sequence shown here is derived from an EMBL/GenBank/DDBJ whole genome shotgun (WGS) entry which is preliminary data.</text>
</comment>
<evidence type="ECO:0000313" key="8">
    <source>
        <dbReference type="Proteomes" id="UP000494206"/>
    </source>
</evidence>
<name>A0A8S1FCC4_9PELO</name>
<dbReference type="GO" id="GO:0008083">
    <property type="term" value="F:growth factor activity"/>
    <property type="evidence" value="ECO:0007669"/>
    <property type="project" value="UniProtKB-KW"/>
</dbReference>